<evidence type="ECO:0000313" key="3">
    <source>
        <dbReference type="EMBL" id="MVO08097.1"/>
    </source>
</evidence>
<evidence type="ECO:0000313" key="4">
    <source>
        <dbReference type="Proteomes" id="UP000431264"/>
    </source>
</evidence>
<evidence type="ECO:0000256" key="2">
    <source>
        <dbReference type="SAM" id="SignalP"/>
    </source>
</evidence>
<dbReference type="Proteomes" id="UP000431264">
    <property type="component" value="Unassembled WGS sequence"/>
</dbReference>
<evidence type="ECO:0000256" key="1">
    <source>
        <dbReference type="SAM" id="MobiDB-lite"/>
    </source>
</evidence>
<dbReference type="OrthoDB" id="939585at2"/>
<feature type="chain" id="PRO_5026290942" description="DUF3300 domain-containing protein" evidence="2">
    <location>
        <begin position="21"/>
        <end position="412"/>
    </location>
</feature>
<accession>A0A6I4IRZ8</accession>
<dbReference type="EMBL" id="WQLW01000002">
    <property type="protein sequence ID" value="MVO08097.1"/>
    <property type="molecule type" value="Genomic_DNA"/>
</dbReference>
<dbReference type="AlphaFoldDB" id="A0A6I4IRZ8"/>
<organism evidence="3 4">
    <name type="scientific">Flavobacterium profundi</name>
    <dbReference type="NCBI Taxonomy" id="1774945"/>
    <lineage>
        <taxon>Bacteria</taxon>
        <taxon>Pseudomonadati</taxon>
        <taxon>Bacteroidota</taxon>
        <taxon>Flavobacteriia</taxon>
        <taxon>Flavobacteriales</taxon>
        <taxon>Flavobacteriaceae</taxon>
        <taxon>Flavobacterium</taxon>
    </lineage>
</organism>
<feature type="signal peptide" evidence="2">
    <location>
        <begin position="1"/>
        <end position="20"/>
    </location>
</feature>
<evidence type="ECO:0008006" key="5">
    <source>
        <dbReference type="Google" id="ProtNLM"/>
    </source>
</evidence>
<feature type="compositionally biased region" description="Polar residues" evidence="1">
    <location>
        <begin position="227"/>
        <end position="237"/>
    </location>
</feature>
<name>A0A6I4IRZ8_9FLAO</name>
<protein>
    <recommendedName>
        <fullName evidence="5">DUF3300 domain-containing protein</fullName>
    </recommendedName>
</protein>
<feature type="compositionally biased region" description="Low complexity" evidence="1">
    <location>
        <begin position="261"/>
        <end position="320"/>
    </location>
</feature>
<feature type="compositionally biased region" description="Low complexity" evidence="1">
    <location>
        <begin position="345"/>
        <end position="412"/>
    </location>
</feature>
<gene>
    <name evidence="3" type="ORF">GOQ30_02830</name>
</gene>
<feature type="compositionally biased region" description="Polar residues" evidence="1">
    <location>
        <begin position="321"/>
        <end position="344"/>
    </location>
</feature>
<proteinExistence type="predicted"/>
<dbReference type="RefSeq" id="WP_140996498.1">
    <property type="nucleotide sequence ID" value="NZ_VDCZ01000002.1"/>
</dbReference>
<reference evidence="4" key="1">
    <citation type="submission" date="2019-05" db="EMBL/GenBank/DDBJ databases">
        <title>Flavobacterium profundi sp. nov., isolated from a deep-sea seamount.</title>
        <authorList>
            <person name="Zhang D.-C."/>
        </authorList>
    </citation>
    <scope>NUCLEOTIDE SEQUENCE [LARGE SCALE GENOMIC DNA]</scope>
    <source>
        <strain evidence="4">TP390</strain>
    </source>
</reference>
<sequence>MKTNLLTGIFSFFFAIGSFAQDKTTVTANSSDISDNLDLRAVATIFGDAADLEDFERRLNDPKAQISNLDLNNDNYVDYLRVIESIEGSAHIIVIQAVLDKDIYQDVASIEVERDNNNNVQVQVVGDVYMYGANYIYEPVYVHRPIIYTTFWVSSYRPYCSSWYWNYYPTYYTYWRPFPIFRYRNHIAVHINFGHSYHYVTTRRCSYAYNAYYGRRANGYERRYPNRSFSHRNSGYSNRYEMDQNRSIRTRVPGSRELAYNNRTSSTRGSRNNSEGNTRNYGTTRSSNSGTSTRNYSSTRDNSNSGNSPRSYSSNRSTKSITNTPRNTNSSVRSNSGATRSYEPNRNSSSRANTSRNTSTTRNNATMNSSRSANTNRGNTTTRSGGSSRQSGSSSSRGNSSGRGNSNRGGRI</sequence>
<keyword evidence="4" id="KW-1185">Reference proteome</keyword>
<comment type="caution">
    <text evidence="3">The sequence shown here is derived from an EMBL/GenBank/DDBJ whole genome shotgun (WGS) entry which is preliminary data.</text>
</comment>
<feature type="region of interest" description="Disordered" evidence="1">
    <location>
        <begin position="224"/>
        <end position="412"/>
    </location>
</feature>
<keyword evidence="2" id="KW-0732">Signal</keyword>